<comment type="subcellular location">
    <subcellularLocation>
        <location evidence="1">Nucleus</location>
    </subcellularLocation>
    <subcellularLocation>
        <location evidence="1">Chromosome</location>
    </subcellularLocation>
</comment>
<proteinExistence type="inferred from homology"/>
<dbReference type="Proteomes" id="UP000316621">
    <property type="component" value="Chromosome 11"/>
</dbReference>
<keyword evidence="1" id="KW-0158">Chromosome</keyword>
<dbReference type="GO" id="GO:0006281">
    <property type="term" value="P:DNA repair"/>
    <property type="evidence" value="ECO:0007669"/>
    <property type="project" value="UniProtKB-UniRule"/>
</dbReference>
<keyword evidence="5" id="KW-1185">Reference proteome</keyword>
<sequence>MCYFGNKVHDDTTEGRQVCNYYNLVSVPVVLLLDPISGKKMRLWSGMIRPRPLLKVLLRLVDGGPKDNLEPKGADSCPMEFPRCPIKTYLLTMAREKIKEKSRTCNEEELLEVERRLMQARLGAQLQQLNDYRLWLLSEGLDDDEIILISGDMSSSLQKDKKANVITLTGLEIFPKVGELGGETIVGNLDVHKNGFIYATSSPSFHFHFICADIKRTFFRVGDEKTQPLLHFHLHHPVKMGAEMRQDIQFRLVQTPVGQRTSYNDSEKQTRDGEDLKNFVHKVEDKWSTYTFHVAEVLKRKEFQGNLRSKAPTVFCLTFYALVGLVDEPFIVAYLNKIEIVSLRLKPAVIDMTIVFQDFKRDLIHINSIPIAALGLIKDSFNFAMVKYYEIHKDLPWNSMVKGIADSPREFLTNGGWLNYGLEDDATAKFYDYFYEKVEVKERKLDNEGEEICPYGSDSEGEESDTLEEWED</sequence>
<dbReference type="InterPro" id="IPR036249">
    <property type="entry name" value="Thioredoxin-like_sf"/>
</dbReference>
<feature type="compositionally biased region" description="Acidic residues" evidence="2">
    <location>
        <begin position="459"/>
        <end position="472"/>
    </location>
</feature>
<reference evidence="4 5" key="1">
    <citation type="journal article" date="2018" name="Science">
        <title>The opium poppy genome and morphinan production.</title>
        <authorList>
            <person name="Guo L."/>
            <person name="Winzer T."/>
            <person name="Yang X."/>
            <person name="Li Y."/>
            <person name="Ning Z."/>
            <person name="He Z."/>
            <person name="Teodor R."/>
            <person name="Lu Y."/>
            <person name="Bowser T.A."/>
            <person name="Graham I.A."/>
            <person name="Ye K."/>
        </authorList>
    </citation>
    <scope>NUCLEOTIDE SEQUENCE [LARGE SCALE GENOMIC DNA]</scope>
    <source>
        <strain evidence="5">cv. HN1</strain>
        <tissue evidence="4">Leaves</tissue>
    </source>
</reference>
<dbReference type="Gene3D" id="2.30.29.150">
    <property type="match status" value="1"/>
</dbReference>
<dbReference type="Gene3D" id="2.30.29.30">
    <property type="entry name" value="Pleckstrin-homology domain (PH domain)/Phosphotyrosine-binding domain (PTB)"/>
    <property type="match status" value="1"/>
</dbReference>
<dbReference type="Gramene" id="RZC83626">
    <property type="protein sequence ID" value="RZC83626"/>
    <property type="gene ID" value="C5167_046412"/>
</dbReference>
<dbReference type="SUPFAM" id="SSF52833">
    <property type="entry name" value="Thioredoxin-like"/>
    <property type="match status" value="1"/>
</dbReference>
<dbReference type="GO" id="GO:0006368">
    <property type="term" value="P:transcription elongation by RNA polymerase II"/>
    <property type="evidence" value="ECO:0007669"/>
    <property type="project" value="TreeGrafter"/>
</dbReference>
<dbReference type="InterPro" id="IPR056595">
    <property type="entry name" value="Fact-SPT16_PH"/>
</dbReference>
<dbReference type="InterPro" id="IPR040258">
    <property type="entry name" value="Spt16"/>
</dbReference>
<dbReference type="GO" id="GO:0006260">
    <property type="term" value="P:DNA replication"/>
    <property type="evidence" value="ECO:0007669"/>
    <property type="project" value="UniProtKB-KW"/>
</dbReference>
<dbReference type="AlphaFoldDB" id="A0A4Y7LEG0"/>
<dbReference type="STRING" id="3469.A0A4Y7LEG0"/>
<dbReference type="Pfam" id="PF24824">
    <property type="entry name" value="PH_SPT16"/>
    <property type="match status" value="1"/>
</dbReference>
<comment type="similarity">
    <text evidence="1">Belongs to the peptidase M24 family. SPT16 subfamily.</text>
</comment>
<dbReference type="EMBL" id="CM010725">
    <property type="protein sequence ID" value="RZC83626.1"/>
    <property type="molecule type" value="Genomic_DNA"/>
</dbReference>
<feature type="domain" description="FACT complex subunit SPT16 PH-like" evidence="3">
    <location>
        <begin position="168"/>
        <end position="275"/>
    </location>
</feature>
<keyword evidence="1" id="KW-0539">Nucleus</keyword>
<dbReference type="InterPro" id="IPR011993">
    <property type="entry name" value="PH-like_dom_sf"/>
</dbReference>
<evidence type="ECO:0000256" key="1">
    <source>
        <dbReference type="RuleBase" id="RU367052"/>
    </source>
</evidence>
<dbReference type="GO" id="GO:0031491">
    <property type="term" value="F:nucleosome binding"/>
    <property type="evidence" value="ECO:0007669"/>
    <property type="project" value="TreeGrafter"/>
</dbReference>
<comment type="subunit">
    <text evidence="1">Component of the FACT complex.</text>
</comment>
<evidence type="ECO:0000259" key="3">
    <source>
        <dbReference type="Pfam" id="PF24824"/>
    </source>
</evidence>
<organism evidence="4 5">
    <name type="scientific">Papaver somniferum</name>
    <name type="common">Opium poppy</name>
    <dbReference type="NCBI Taxonomy" id="3469"/>
    <lineage>
        <taxon>Eukaryota</taxon>
        <taxon>Viridiplantae</taxon>
        <taxon>Streptophyta</taxon>
        <taxon>Embryophyta</taxon>
        <taxon>Tracheophyta</taxon>
        <taxon>Spermatophyta</taxon>
        <taxon>Magnoliopsida</taxon>
        <taxon>Ranunculales</taxon>
        <taxon>Papaveraceae</taxon>
        <taxon>Papaveroideae</taxon>
        <taxon>Papaver</taxon>
    </lineage>
</organism>
<keyword evidence="1" id="KW-0805">Transcription regulation</keyword>
<keyword evidence="1" id="KW-0804">Transcription</keyword>
<accession>A0A4Y7LEG0</accession>
<protein>
    <recommendedName>
        <fullName evidence="1">FACT complex subunit</fullName>
    </recommendedName>
</protein>
<dbReference type="GO" id="GO:0035101">
    <property type="term" value="C:FACT complex"/>
    <property type="evidence" value="ECO:0007669"/>
    <property type="project" value="UniProtKB-UniRule"/>
</dbReference>
<gene>
    <name evidence="4" type="ORF">C5167_046412</name>
</gene>
<dbReference type="PANTHER" id="PTHR13980:SF21">
    <property type="entry name" value="FACT COMPLEX SUBUNIT"/>
    <property type="match status" value="1"/>
</dbReference>
<feature type="region of interest" description="Disordered" evidence="2">
    <location>
        <begin position="449"/>
        <end position="472"/>
    </location>
</feature>
<dbReference type="PANTHER" id="PTHR13980">
    <property type="entry name" value="CDC68 RELATED"/>
    <property type="match status" value="1"/>
</dbReference>
<evidence type="ECO:0000256" key="2">
    <source>
        <dbReference type="SAM" id="MobiDB-lite"/>
    </source>
</evidence>
<comment type="function">
    <text evidence="1">Component of the FACT complex, a general chromatin factor that acts to reorganize nucleosomes. The FACT complex is involved in multiple processes that require DNA as a template such as mRNA elongation, DNA replication and DNA repair. During transcription elongation the FACT complex acts as a histone chaperone that both destabilizes and restores nucleosomal structure. It facilitates the passage of RNA polymerase II and transcription by promoting the dissociation of one histone H2A-H2B dimer from the nucleosome, then subsequently promotes the reestablishment of the nucleosome following the passage of RNA polymerase II.</text>
</comment>
<keyword evidence="1" id="KW-0235">DNA replication</keyword>
<evidence type="ECO:0000313" key="5">
    <source>
        <dbReference type="Proteomes" id="UP000316621"/>
    </source>
</evidence>
<keyword evidence="1" id="KW-0227">DNA damage</keyword>
<name>A0A4Y7LEG0_PAPSO</name>
<evidence type="ECO:0000313" key="4">
    <source>
        <dbReference type="EMBL" id="RZC83626.1"/>
    </source>
</evidence>
<dbReference type="Gene3D" id="3.40.30.10">
    <property type="entry name" value="Glutaredoxin"/>
    <property type="match status" value="1"/>
</dbReference>
<keyword evidence="1" id="KW-0234">DNA repair</keyword>